<feature type="transmembrane region" description="Helical" evidence="1">
    <location>
        <begin position="98"/>
        <end position="115"/>
    </location>
</feature>
<evidence type="ECO:0000313" key="3">
    <source>
        <dbReference type="Proteomes" id="UP000613030"/>
    </source>
</evidence>
<dbReference type="Proteomes" id="UP000613030">
    <property type="component" value="Unassembled WGS sequence"/>
</dbReference>
<proteinExistence type="predicted"/>
<dbReference type="RefSeq" id="WP_202007825.1">
    <property type="nucleotide sequence ID" value="NZ_JAERRB010000001.1"/>
</dbReference>
<dbReference type="Pfam" id="PF20181">
    <property type="entry name" value="DUF6544"/>
    <property type="match status" value="1"/>
</dbReference>
<evidence type="ECO:0000256" key="1">
    <source>
        <dbReference type="SAM" id="Phobius"/>
    </source>
</evidence>
<name>A0ABS1KMD6_9BACT</name>
<reference evidence="2 3" key="1">
    <citation type="submission" date="2021-01" db="EMBL/GenBank/DDBJ databases">
        <title>Chryseolinea sp. Jin1 Genome sequencing and assembly.</title>
        <authorList>
            <person name="Kim I."/>
        </authorList>
    </citation>
    <scope>NUCLEOTIDE SEQUENCE [LARGE SCALE GENOMIC DNA]</scope>
    <source>
        <strain evidence="2 3">Jin1</strain>
    </source>
</reference>
<dbReference type="EMBL" id="JAERRB010000001">
    <property type="protein sequence ID" value="MBL0740495.1"/>
    <property type="molecule type" value="Genomic_DNA"/>
</dbReference>
<feature type="transmembrane region" description="Helical" evidence="1">
    <location>
        <begin position="44"/>
        <end position="66"/>
    </location>
</feature>
<protein>
    <submittedName>
        <fullName evidence="2">Uncharacterized protein</fullName>
    </submittedName>
</protein>
<accession>A0ABS1KMD6</accession>
<gene>
    <name evidence="2" type="ORF">JI741_04660</name>
</gene>
<keyword evidence="1" id="KW-0472">Membrane</keyword>
<organism evidence="2 3">
    <name type="scientific">Chryseolinea lacunae</name>
    <dbReference type="NCBI Taxonomy" id="2801331"/>
    <lineage>
        <taxon>Bacteria</taxon>
        <taxon>Pseudomonadati</taxon>
        <taxon>Bacteroidota</taxon>
        <taxon>Cytophagia</taxon>
        <taxon>Cytophagales</taxon>
        <taxon>Fulvivirgaceae</taxon>
        <taxon>Chryseolinea</taxon>
    </lineage>
</organism>
<comment type="caution">
    <text evidence="2">The sequence shown here is derived from an EMBL/GenBank/DDBJ whole genome shotgun (WGS) entry which is preliminary data.</text>
</comment>
<keyword evidence="3" id="KW-1185">Reference proteome</keyword>
<keyword evidence="1" id="KW-0812">Transmembrane</keyword>
<feature type="transmembrane region" description="Helical" evidence="1">
    <location>
        <begin position="73"/>
        <end position="92"/>
    </location>
</feature>
<sequence>MLRLLFPGLLVIHGLIHLMGFSKEWNLGPPMLLKGKSHFAPAGPLAKFFGFLWLLVCILLVGAATLYRMNVGWYGLVALVGVGLSQTLIVFYWQDVKYGTFFNIILAVIIVLKMAHTQFDEKTEVEISVLKKNATPVMPQSKRDTGLPVIVQKWLLVSGAFSSTYAVARVKHTGAMRTTRDGRWMNFQAQQYCSVNPPAFLWKATIQAAPFVFIAGRDQYAGGVGNMLIKPLFIYTMANTSGPEIDQGSMLRFLSEMIWYPEAATQPYMHWKEIAPLRATATMSYKGVTAMGTFTFLSDGRVASVVADRFGDFDGVFRKEVWQVNITGYKKMNGRLVPAQCEVTWKLNDGDFTWLKLNVTHLEHQ</sequence>
<dbReference type="InterPro" id="IPR046674">
    <property type="entry name" value="DUF6544"/>
</dbReference>
<keyword evidence="1" id="KW-1133">Transmembrane helix</keyword>
<evidence type="ECO:0000313" key="2">
    <source>
        <dbReference type="EMBL" id="MBL0740495.1"/>
    </source>
</evidence>